<evidence type="ECO:0000313" key="1">
    <source>
        <dbReference type="EMBL" id="SEK04253.1"/>
    </source>
</evidence>
<dbReference type="Pfam" id="PF01904">
    <property type="entry name" value="DUF72"/>
    <property type="match status" value="1"/>
</dbReference>
<dbReference type="RefSeq" id="WP_074985622.1">
    <property type="nucleotide sequence ID" value="NZ_CADFGN010000012.1"/>
</dbReference>
<comment type="caution">
    <text evidence="1">The sequence shown here is derived from an EMBL/GenBank/DDBJ whole genome shotgun (WGS) entry which is preliminary data.</text>
</comment>
<dbReference type="SUPFAM" id="SSF117396">
    <property type="entry name" value="TM1631-like"/>
    <property type="match status" value="1"/>
</dbReference>
<name>A0AAQ1GJ82_9BURK</name>
<dbReference type="AlphaFoldDB" id="A0AAQ1GJ82"/>
<dbReference type="Proteomes" id="UP000183529">
    <property type="component" value="Unassembled WGS sequence"/>
</dbReference>
<dbReference type="InterPro" id="IPR036520">
    <property type="entry name" value="UPF0759_sf"/>
</dbReference>
<proteinExistence type="predicted"/>
<dbReference type="EMBL" id="FNZM01000014">
    <property type="protein sequence ID" value="SEK04253.1"/>
    <property type="molecule type" value="Genomic_DNA"/>
</dbReference>
<evidence type="ECO:0000313" key="2">
    <source>
        <dbReference type="Proteomes" id="UP000183529"/>
    </source>
</evidence>
<reference evidence="1 2" key="1">
    <citation type="submission" date="2016-10" db="EMBL/GenBank/DDBJ databases">
        <authorList>
            <person name="Varghese N."/>
            <person name="Submissions S."/>
        </authorList>
    </citation>
    <scope>NUCLEOTIDE SEQUENCE [LARGE SCALE GENOMIC DNA]</scope>
    <source>
        <strain evidence="1 2">LMG 22274</strain>
    </source>
</reference>
<protein>
    <submittedName>
        <fullName evidence="1">Uncharacterized conserved protein YecE, DUF72 family</fullName>
    </submittedName>
</protein>
<sequence length="284" mass="31765">MTRSPATARATARKKTGRIRVGIGGWIFAPWRGTFYPDGLAQRLELDYASRHLTSLEINSTYYGAQRPTSFARWRDETPDDFVFALKGPRFAMNRRVLAEAGASIERFLTGGLLELGDKLGPINWQLMPTKRFEPDDYARFLELLPAQVEGRPLRNALEVRHESFCTPEFVALARSRNAAIVMSGDSDYPQIADASAPFVYARIMGTQAKHRHGYANADLDRWADRAIAWAQGETPDDLDTYAKPLKAKTGRDVFLYVISGHKAHNPAAAIALIERLRERGANA</sequence>
<dbReference type="Gene3D" id="3.20.20.410">
    <property type="entry name" value="Protein of unknown function UPF0759"/>
    <property type="match status" value="1"/>
</dbReference>
<dbReference type="InterPro" id="IPR002763">
    <property type="entry name" value="DUF72"/>
</dbReference>
<gene>
    <name evidence="1" type="ORF">SAMN05216550_11431</name>
</gene>
<accession>A0AAQ1GJ82</accession>
<organism evidence="1 2">
    <name type="scientific">Paraburkholderia tropica</name>
    <dbReference type="NCBI Taxonomy" id="92647"/>
    <lineage>
        <taxon>Bacteria</taxon>
        <taxon>Pseudomonadati</taxon>
        <taxon>Pseudomonadota</taxon>
        <taxon>Betaproteobacteria</taxon>
        <taxon>Burkholderiales</taxon>
        <taxon>Burkholderiaceae</taxon>
        <taxon>Paraburkholderia</taxon>
    </lineage>
</organism>
<dbReference type="PANTHER" id="PTHR30348:SF4">
    <property type="entry name" value="DUF72 DOMAIN-CONTAINING PROTEIN"/>
    <property type="match status" value="1"/>
</dbReference>
<dbReference type="PANTHER" id="PTHR30348">
    <property type="entry name" value="UNCHARACTERIZED PROTEIN YECE"/>
    <property type="match status" value="1"/>
</dbReference>